<accession>A0A4R5B6T6</accession>
<name>A0A4R5B6T6_9ACTN</name>
<evidence type="ECO:0000313" key="3">
    <source>
        <dbReference type="Proteomes" id="UP000294513"/>
    </source>
</evidence>
<organism evidence="2 3">
    <name type="scientific">Actinomadura rubrisoli</name>
    <dbReference type="NCBI Taxonomy" id="2530368"/>
    <lineage>
        <taxon>Bacteria</taxon>
        <taxon>Bacillati</taxon>
        <taxon>Actinomycetota</taxon>
        <taxon>Actinomycetes</taxon>
        <taxon>Streptosporangiales</taxon>
        <taxon>Thermomonosporaceae</taxon>
        <taxon>Actinomadura</taxon>
    </lineage>
</organism>
<feature type="signal peptide" evidence="1">
    <location>
        <begin position="1"/>
        <end position="30"/>
    </location>
</feature>
<dbReference type="OrthoDB" id="9878317at2"/>
<reference evidence="2 3" key="1">
    <citation type="submission" date="2019-03" db="EMBL/GenBank/DDBJ databases">
        <title>Draft genome sequences of novel Actinobacteria.</title>
        <authorList>
            <person name="Sahin N."/>
            <person name="Ay H."/>
            <person name="Saygin H."/>
        </authorList>
    </citation>
    <scope>NUCLEOTIDE SEQUENCE [LARGE SCALE GENOMIC DNA]</scope>
    <source>
        <strain evidence="2 3">H3C3</strain>
    </source>
</reference>
<keyword evidence="3" id="KW-1185">Reference proteome</keyword>
<comment type="caution">
    <text evidence="2">The sequence shown here is derived from an EMBL/GenBank/DDBJ whole genome shotgun (WGS) entry which is preliminary data.</text>
</comment>
<proteinExistence type="predicted"/>
<dbReference type="AlphaFoldDB" id="A0A4R5B6T6"/>
<evidence type="ECO:0008006" key="4">
    <source>
        <dbReference type="Google" id="ProtNLM"/>
    </source>
</evidence>
<evidence type="ECO:0000313" key="2">
    <source>
        <dbReference type="EMBL" id="TDD81055.1"/>
    </source>
</evidence>
<protein>
    <recommendedName>
        <fullName evidence="4">Ig-like domain-containing protein</fullName>
    </recommendedName>
</protein>
<keyword evidence="1" id="KW-0732">Signal</keyword>
<gene>
    <name evidence="2" type="ORF">E1298_24775</name>
</gene>
<dbReference type="SUPFAM" id="SSF49299">
    <property type="entry name" value="PKD domain"/>
    <property type="match status" value="1"/>
</dbReference>
<dbReference type="Gene3D" id="2.60.40.10">
    <property type="entry name" value="Immunoglobulins"/>
    <property type="match status" value="1"/>
</dbReference>
<dbReference type="InterPro" id="IPR013783">
    <property type="entry name" value="Ig-like_fold"/>
</dbReference>
<sequence length="126" mass="12782">MRLGRRCGVWTGVAGLAVAGVVGVPGPAGAAGPPVINSLICEKIGRTGFICDATWSGGTEPATWNWSVTNGGITRTAILNGNPHTLYAAGICNIYTTFVVRLTVTDAASASATATSQRYCQGGNPA</sequence>
<dbReference type="RefSeq" id="WP_131897239.1">
    <property type="nucleotide sequence ID" value="NZ_SMKU01000143.1"/>
</dbReference>
<dbReference type="InterPro" id="IPR035986">
    <property type="entry name" value="PKD_dom_sf"/>
</dbReference>
<dbReference type="EMBL" id="SMKU01000143">
    <property type="protein sequence ID" value="TDD81055.1"/>
    <property type="molecule type" value="Genomic_DNA"/>
</dbReference>
<dbReference type="Proteomes" id="UP000294513">
    <property type="component" value="Unassembled WGS sequence"/>
</dbReference>
<dbReference type="GO" id="GO:0005975">
    <property type="term" value="P:carbohydrate metabolic process"/>
    <property type="evidence" value="ECO:0007669"/>
    <property type="project" value="UniProtKB-ARBA"/>
</dbReference>
<evidence type="ECO:0000256" key="1">
    <source>
        <dbReference type="SAM" id="SignalP"/>
    </source>
</evidence>
<feature type="chain" id="PRO_5020497106" description="Ig-like domain-containing protein" evidence="1">
    <location>
        <begin position="31"/>
        <end position="126"/>
    </location>
</feature>